<dbReference type="InterPro" id="IPR021309">
    <property type="entry name" value="YgaP-like_TM"/>
</dbReference>
<feature type="transmembrane region" description="Helical" evidence="1">
    <location>
        <begin position="41"/>
        <end position="60"/>
    </location>
</feature>
<accession>A0A511R4L2</accession>
<reference evidence="3 4" key="1">
    <citation type="submission" date="2019-07" db="EMBL/GenBank/DDBJ databases">
        <title>Whole genome shotgun sequence of Meiothermus hypogaeus NBRC 106114.</title>
        <authorList>
            <person name="Hosoyama A."/>
            <person name="Uohara A."/>
            <person name="Ohji S."/>
            <person name="Ichikawa N."/>
        </authorList>
    </citation>
    <scope>NUCLEOTIDE SEQUENCE [LARGE SCALE GENOMIC DNA]</scope>
    <source>
        <strain evidence="3 4">NBRC 106114</strain>
    </source>
</reference>
<dbReference type="RefSeq" id="WP_119339838.1">
    <property type="nucleotide sequence ID" value="NZ_BJXL01000110.1"/>
</dbReference>
<protein>
    <submittedName>
        <fullName evidence="3">Membrane protein</fullName>
    </submittedName>
</protein>
<feature type="transmembrane region" description="Helical" evidence="1">
    <location>
        <begin position="12"/>
        <end position="35"/>
    </location>
</feature>
<sequence length="70" mass="7408">MKPNEGTTDRIIRLVLAAVFFLLAFTVAGGVWVYVAVGLGAIMLLTAAIGFCPLYALLGINTCPVPQRKA</sequence>
<evidence type="ECO:0000313" key="3">
    <source>
        <dbReference type="EMBL" id="GEM84553.1"/>
    </source>
</evidence>
<keyword evidence="1" id="KW-0812">Transmembrane</keyword>
<proteinExistence type="predicted"/>
<dbReference type="EMBL" id="BJXL01000110">
    <property type="protein sequence ID" value="GEM84553.1"/>
    <property type="molecule type" value="Genomic_DNA"/>
</dbReference>
<dbReference type="Proteomes" id="UP000321197">
    <property type="component" value="Unassembled WGS sequence"/>
</dbReference>
<comment type="caution">
    <text evidence="3">The sequence shown here is derived from an EMBL/GenBank/DDBJ whole genome shotgun (WGS) entry which is preliminary data.</text>
</comment>
<evidence type="ECO:0000256" key="1">
    <source>
        <dbReference type="SAM" id="Phobius"/>
    </source>
</evidence>
<evidence type="ECO:0000313" key="4">
    <source>
        <dbReference type="Proteomes" id="UP000321197"/>
    </source>
</evidence>
<name>A0A511R4L2_9DEIN</name>
<evidence type="ECO:0000259" key="2">
    <source>
        <dbReference type="Pfam" id="PF11127"/>
    </source>
</evidence>
<gene>
    <name evidence="3" type="ORF">MHY01S_27190</name>
</gene>
<keyword evidence="1" id="KW-0472">Membrane</keyword>
<keyword evidence="1" id="KW-1133">Transmembrane helix</keyword>
<feature type="domain" description="Inner membrane protein YgaP-like transmembrane" evidence="2">
    <location>
        <begin position="1"/>
        <end position="65"/>
    </location>
</feature>
<organism evidence="3 4">
    <name type="scientific">Meiothermus hypogaeus NBRC 106114</name>
    <dbReference type="NCBI Taxonomy" id="1227553"/>
    <lineage>
        <taxon>Bacteria</taxon>
        <taxon>Thermotogati</taxon>
        <taxon>Deinococcota</taxon>
        <taxon>Deinococci</taxon>
        <taxon>Thermales</taxon>
        <taxon>Thermaceae</taxon>
        <taxon>Meiothermus</taxon>
    </lineage>
</organism>
<dbReference type="AlphaFoldDB" id="A0A511R4L2"/>
<dbReference type="Pfam" id="PF11127">
    <property type="entry name" value="YgaP-like_TM"/>
    <property type="match status" value="1"/>
</dbReference>